<dbReference type="Gene3D" id="1.25.10.10">
    <property type="entry name" value="Leucine-rich Repeat Variant"/>
    <property type="match status" value="1"/>
</dbReference>
<evidence type="ECO:0000256" key="7">
    <source>
        <dbReference type="ARBA" id="ARBA00079884"/>
    </source>
</evidence>
<comment type="similarity">
    <text evidence="2">Belongs to the importin beta family. Importin beta-1 subfamily.</text>
</comment>
<dbReference type="InterPro" id="IPR011989">
    <property type="entry name" value="ARM-like"/>
</dbReference>
<dbReference type="InterPro" id="IPR040122">
    <property type="entry name" value="Importin_beta"/>
</dbReference>
<dbReference type="GO" id="GO:0005737">
    <property type="term" value="C:cytoplasm"/>
    <property type="evidence" value="ECO:0007669"/>
    <property type="project" value="UniProtKB-SubCell"/>
</dbReference>
<dbReference type="SUPFAM" id="SSF48371">
    <property type="entry name" value="ARM repeat"/>
    <property type="match status" value="1"/>
</dbReference>
<name>A0A3A2Z4K5_9EURO</name>
<evidence type="ECO:0000256" key="1">
    <source>
        <dbReference type="ARBA" id="ARBA00004496"/>
    </source>
</evidence>
<comment type="caution">
    <text evidence="10">The sequence shown here is derived from an EMBL/GenBank/DDBJ whole genome shotgun (WGS) entry which is preliminary data.</text>
</comment>
<organism evidence="10 11">
    <name type="scientific">Aspergillus sclerotialis</name>
    <dbReference type="NCBI Taxonomy" id="2070753"/>
    <lineage>
        <taxon>Eukaryota</taxon>
        <taxon>Fungi</taxon>
        <taxon>Dikarya</taxon>
        <taxon>Ascomycota</taxon>
        <taxon>Pezizomycotina</taxon>
        <taxon>Eurotiomycetes</taxon>
        <taxon>Eurotiomycetidae</taxon>
        <taxon>Eurotiales</taxon>
        <taxon>Aspergillaceae</taxon>
        <taxon>Aspergillus</taxon>
        <taxon>Aspergillus subgen. Polypaecilum</taxon>
    </lineage>
</organism>
<proteinExistence type="inferred from homology"/>
<accession>A0A3A2Z4K5</accession>
<keyword evidence="6" id="KW-0653">Protein transport</keyword>
<dbReference type="Pfam" id="PF25574">
    <property type="entry name" value="TPR_IMB1"/>
    <property type="match status" value="1"/>
</dbReference>
<dbReference type="InterPro" id="IPR016024">
    <property type="entry name" value="ARM-type_fold"/>
</dbReference>
<dbReference type="GO" id="GO:0006606">
    <property type="term" value="P:protein import into nucleus"/>
    <property type="evidence" value="ECO:0007669"/>
    <property type="project" value="InterPro"/>
</dbReference>
<keyword evidence="5" id="KW-0677">Repeat</keyword>
<evidence type="ECO:0000256" key="5">
    <source>
        <dbReference type="ARBA" id="ARBA00022737"/>
    </source>
</evidence>
<dbReference type="SMART" id="SM00913">
    <property type="entry name" value="IBN_N"/>
    <property type="match status" value="1"/>
</dbReference>
<dbReference type="GO" id="GO:0031267">
    <property type="term" value="F:small GTPase binding"/>
    <property type="evidence" value="ECO:0007669"/>
    <property type="project" value="InterPro"/>
</dbReference>
<evidence type="ECO:0000256" key="6">
    <source>
        <dbReference type="ARBA" id="ARBA00022927"/>
    </source>
</evidence>
<keyword evidence="11" id="KW-1185">Reference proteome</keyword>
<dbReference type="FunFam" id="1.25.10.10:FF:000027">
    <property type="entry name" value="Importin subunit beta-1"/>
    <property type="match status" value="1"/>
</dbReference>
<evidence type="ECO:0000256" key="3">
    <source>
        <dbReference type="ARBA" id="ARBA00022448"/>
    </source>
</evidence>
<sequence length="872" mass="95872">MNVNQVLENTLSPDAAIRTGAEQQLAAAADTDFAGYLITLGQELANENAASHIRTAAGLALKNAFTFRDYARLREVQGKWLQQIDQQIKAQVKELALRTLGSKDGRAGQSAAQFIVSIAAIELPRNEWPDLMSTLVQNVGSGSEELKQASLITIGFICESQDPDLRQSLASHSNAILTAVVQGARREEPNMDVRNAAMKALSDSVDFVSSNMENEGERNYIMQVICESTQAEDLRIQSGAFGCLNRIMGSYYDKMRFYMEKALFGLSIMGMKNEEEDVAKLAIEFWCTVCEEELAIEDDNAAAQAEGATEIRPFFGFARVACREVVPVLLQAMCRQDEDAGDDEYNVSRAAYQALQLYAQCVQDDVIQPVLTFVEENIRNEDWRRRDAAVAAFGAIMDGPDPKILDPLIKQALGVLIGMMEDSSIQVRDSAAYALGRVCDFCSETLDPDVHLQPLISCLFNGLASTPKIASSCCWALMNVADRFAGDIGAHTNSLSKHFEESVKSILALTERQDADNQLRTAGYEVLNCFVTNAANDSLPMIASLSEVIIQRLEQTVPLQQQVVSVEDRITLEEMQTSLTSVILAIVQRLESDIKPQADRIMTVLLQVLSTVPPKSSVPDTIFATTGAIASALDEEFIKYMDSFSPFLITALGNQEEPGLCAMAIGLVSDIARALNDKVQPYCDTFMNYLLTNLRSSINQFKPAILETFGDIAQAIGTQFEKYLTVVGPLLQQASVVTASPDVGMDMGDYVVSLREGIMDAWGGILLAYKGQPQVSQLQPYVESIFQLLNLISQDPSRSEGLMRASMGVLGDLADAFPNGEFAGFFRQEWVTALVRETRMSREYGTRTVDTARWTREQVKRQITMSTAAAMS</sequence>
<reference evidence="11" key="1">
    <citation type="submission" date="2017-02" db="EMBL/GenBank/DDBJ databases">
        <authorList>
            <person name="Tafer H."/>
            <person name="Lopandic K."/>
        </authorList>
    </citation>
    <scope>NUCLEOTIDE SEQUENCE [LARGE SCALE GENOMIC DNA]</scope>
    <source>
        <strain evidence="11">CBS 366.77</strain>
    </source>
</reference>
<dbReference type="Proteomes" id="UP000266188">
    <property type="component" value="Unassembled WGS sequence"/>
</dbReference>
<dbReference type="PANTHER" id="PTHR10527">
    <property type="entry name" value="IMPORTIN BETA"/>
    <property type="match status" value="1"/>
</dbReference>
<evidence type="ECO:0000313" key="11">
    <source>
        <dbReference type="Proteomes" id="UP000266188"/>
    </source>
</evidence>
<dbReference type="EMBL" id="MVGC01000773">
    <property type="protein sequence ID" value="RJE17680.1"/>
    <property type="molecule type" value="Genomic_DNA"/>
</dbReference>
<gene>
    <name evidence="10" type="ORF">PHISCL_09984</name>
</gene>
<evidence type="ECO:0000256" key="2">
    <source>
        <dbReference type="ARBA" id="ARBA00010907"/>
    </source>
</evidence>
<dbReference type="Pfam" id="PF13513">
    <property type="entry name" value="HEAT_EZ"/>
    <property type="match status" value="1"/>
</dbReference>
<keyword evidence="3" id="KW-0813">Transport</keyword>
<comment type="subcellular location">
    <subcellularLocation>
        <location evidence="1">Cytoplasm</location>
    </subcellularLocation>
</comment>
<dbReference type="InterPro" id="IPR058584">
    <property type="entry name" value="IMB1_TNPO1-like_TPR"/>
</dbReference>
<protein>
    <recommendedName>
        <fullName evidence="7">Importin-95</fullName>
    </recommendedName>
    <alternativeName>
        <fullName evidence="8">Karyopherin-95</fullName>
    </alternativeName>
</protein>
<dbReference type="AlphaFoldDB" id="A0A3A2Z4K5"/>
<dbReference type="OrthoDB" id="10263328at2759"/>
<keyword evidence="4" id="KW-0963">Cytoplasm</keyword>
<dbReference type="STRING" id="2070753.A0A3A2Z4K5"/>
<dbReference type="Pfam" id="PF03810">
    <property type="entry name" value="IBN_N"/>
    <property type="match status" value="1"/>
</dbReference>
<evidence type="ECO:0000259" key="9">
    <source>
        <dbReference type="PROSITE" id="PS50166"/>
    </source>
</evidence>
<evidence type="ECO:0000313" key="10">
    <source>
        <dbReference type="EMBL" id="RJE17680.1"/>
    </source>
</evidence>
<dbReference type="InterPro" id="IPR001494">
    <property type="entry name" value="Importin-beta_N"/>
</dbReference>
<evidence type="ECO:0000256" key="8">
    <source>
        <dbReference type="ARBA" id="ARBA00083566"/>
    </source>
</evidence>
<dbReference type="GO" id="GO:0005634">
    <property type="term" value="C:nucleus"/>
    <property type="evidence" value="ECO:0007669"/>
    <property type="project" value="UniProtKB-ARBA"/>
</dbReference>
<evidence type="ECO:0000256" key="4">
    <source>
        <dbReference type="ARBA" id="ARBA00022490"/>
    </source>
</evidence>
<feature type="domain" description="Importin N-terminal" evidence="9">
    <location>
        <begin position="21"/>
        <end position="102"/>
    </location>
</feature>
<dbReference type="PROSITE" id="PS50166">
    <property type="entry name" value="IMPORTIN_B_NT"/>
    <property type="match status" value="1"/>
</dbReference>